<keyword evidence="3 5" id="KW-1133">Transmembrane helix</keyword>
<feature type="transmembrane region" description="Helical" evidence="5">
    <location>
        <begin position="417"/>
        <end position="439"/>
    </location>
</feature>
<feature type="transmembrane region" description="Helical" evidence="5">
    <location>
        <begin position="393"/>
        <end position="411"/>
    </location>
</feature>
<dbReference type="PANTHER" id="PTHR11785:SF512">
    <property type="entry name" value="SOBREMESA, ISOFORM B"/>
    <property type="match status" value="1"/>
</dbReference>
<feature type="transmembrane region" description="Helical" evidence="5">
    <location>
        <begin position="89"/>
        <end position="112"/>
    </location>
</feature>
<feature type="transmembrane region" description="Helical" evidence="5">
    <location>
        <begin position="132"/>
        <end position="151"/>
    </location>
</feature>
<evidence type="ECO:0000313" key="6">
    <source>
        <dbReference type="EMBL" id="BBO90574.1"/>
    </source>
</evidence>
<sequence>MKREIGLLSAMVIVVANMVGSGIFTTSGFIVGQLGSAWMLLTCWLVGGLFALAGALCYGEMGAMLPKAGGEYAYLHYAFGPVPAFLSGWVSLVVGFSAPIGAAAIAFATYFLGGGTEPWLAVEFAGRRWLTVSGVTLLACAVVVLFSIVHSHSLRLGTRVQNLLTMFKLAVIVLFSVAGMMWGKGDWSHLGAVPDNGAGGWGPFAVALIFVSFSYSGWNAAAYLGGEIRQPGRNLPLALMAGTGLVIALYLALNLVYVYALPASAMQGTLEVGTAAATALFGPAMGRAFGLVIALGLLSVLSAMIMAGPRVYYAMARDGLFFRRFAGVHQTRRTPVGAIWLQAAIAIGMILCAAYDALLIYIGFTLSLTAVATVAGLFWLRHTAPEMARPYRAFGYPLTPALFIVGNLWIVCHTVASRPLVVGCGLATIAIGWAVQSWFNKQSGQTQRHAAADTGLGPA</sequence>
<accession>A0A5K8AF43</accession>
<keyword evidence="2 5" id="KW-0812">Transmembrane</keyword>
<name>A0A5K8AF43_9BACT</name>
<dbReference type="PIRSF" id="PIRSF006060">
    <property type="entry name" value="AA_transporter"/>
    <property type="match status" value="1"/>
</dbReference>
<feature type="transmembrane region" description="Helical" evidence="5">
    <location>
        <begin position="163"/>
        <end position="183"/>
    </location>
</feature>
<reference evidence="6 7" key="1">
    <citation type="submission" date="2019-11" db="EMBL/GenBank/DDBJ databases">
        <title>Comparative genomics of hydrocarbon-degrading Desulfosarcina strains.</title>
        <authorList>
            <person name="Watanabe M."/>
            <person name="Kojima H."/>
            <person name="Fukui M."/>
        </authorList>
    </citation>
    <scope>NUCLEOTIDE SEQUENCE [LARGE SCALE GENOMIC DNA]</scope>
    <source>
        <strain evidence="7">oXyS1</strain>
    </source>
</reference>
<feature type="transmembrane region" description="Helical" evidence="5">
    <location>
        <begin position="37"/>
        <end position="58"/>
    </location>
</feature>
<dbReference type="PANTHER" id="PTHR11785">
    <property type="entry name" value="AMINO ACID TRANSPORTER"/>
    <property type="match status" value="1"/>
</dbReference>
<organism evidence="6 7">
    <name type="scientific">Desulfosarcina ovata subsp. ovata</name>
    <dbReference type="NCBI Taxonomy" id="2752305"/>
    <lineage>
        <taxon>Bacteria</taxon>
        <taxon>Pseudomonadati</taxon>
        <taxon>Thermodesulfobacteriota</taxon>
        <taxon>Desulfobacteria</taxon>
        <taxon>Desulfobacterales</taxon>
        <taxon>Desulfosarcinaceae</taxon>
        <taxon>Desulfosarcina</taxon>
    </lineage>
</organism>
<proteinExistence type="predicted"/>
<dbReference type="GO" id="GO:0015179">
    <property type="term" value="F:L-amino acid transmembrane transporter activity"/>
    <property type="evidence" value="ECO:0007669"/>
    <property type="project" value="TreeGrafter"/>
</dbReference>
<gene>
    <name evidence="6" type="ORF">DSCOOX_37540</name>
</gene>
<feature type="transmembrane region" description="Helical" evidence="5">
    <location>
        <begin position="203"/>
        <end position="225"/>
    </location>
</feature>
<comment type="subcellular location">
    <subcellularLocation>
        <location evidence="1">Membrane</location>
        <topology evidence="1">Multi-pass membrane protein</topology>
    </subcellularLocation>
</comment>
<evidence type="ECO:0000256" key="5">
    <source>
        <dbReference type="SAM" id="Phobius"/>
    </source>
</evidence>
<feature type="transmembrane region" description="Helical" evidence="5">
    <location>
        <begin position="334"/>
        <end position="354"/>
    </location>
</feature>
<protein>
    <submittedName>
        <fullName evidence="6">Amino acid permease</fullName>
    </submittedName>
</protein>
<dbReference type="Pfam" id="PF13520">
    <property type="entry name" value="AA_permease_2"/>
    <property type="match status" value="1"/>
</dbReference>
<dbReference type="Proteomes" id="UP000422108">
    <property type="component" value="Chromosome"/>
</dbReference>
<dbReference type="EMBL" id="AP021879">
    <property type="protein sequence ID" value="BBO90574.1"/>
    <property type="molecule type" value="Genomic_DNA"/>
</dbReference>
<dbReference type="InterPro" id="IPR002293">
    <property type="entry name" value="AA/rel_permease1"/>
</dbReference>
<dbReference type="Gene3D" id="1.20.1740.10">
    <property type="entry name" value="Amino acid/polyamine transporter I"/>
    <property type="match status" value="1"/>
</dbReference>
<feature type="transmembrane region" description="Helical" evidence="5">
    <location>
        <begin position="7"/>
        <end position="31"/>
    </location>
</feature>
<evidence type="ECO:0000256" key="1">
    <source>
        <dbReference type="ARBA" id="ARBA00004141"/>
    </source>
</evidence>
<dbReference type="AlphaFoldDB" id="A0A5K8AF43"/>
<keyword evidence="7" id="KW-1185">Reference proteome</keyword>
<evidence type="ECO:0000256" key="2">
    <source>
        <dbReference type="ARBA" id="ARBA00022692"/>
    </source>
</evidence>
<feature type="transmembrane region" description="Helical" evidence="5">
    <location>
        <begin position="288"/>
        <end position="313"/>
    </location>
</feature>
<keyword evidence="4 5" id="KW-0472">Membrane</keyword>
<dbReference type="InterPro" id="IPR050598">
    <property type="entry name" value="AminoAcid_Transporter"/>
</dbReference>
<evidence type="ECO:0000256" key="3">
    <source>
        <dbReference type="ARBA" id="ARBA00022989"/>
    </source>
</evidence>
<evidence type="ECO:0000313" key="7">
    <source>
        <dbReference type="Proteomes" id="UP000422108"/>
    </source>
</evidence>
<feature type="transmembrane region" description="Helical" evidence="5">
    <location>
        <begin position="237"/>
        <end position="260"/>
    </location>
</feature>
<feature type="transmembrane region" description="Helical" evidence="5">
    <location>
        <begin position="360"/>
        <end position="381"/>
    </location>
</feature>
<dbReference type="GO" id="GO:0016020">
    <property type="term" value="C:membrane"/>
    <property type="evidence" value="ECO:0007669"/>
    <property type="project" value="UniProtKB-SubCell"/>
</dbReference>
<evidence type="ECO:0000256" key="4">
    <source>
        <dbReference type="ARBA" id="ARBA00023136"/>
    </source>
</evidence>